<comment type="caution">
    <text evidence="1">The sequence shown here is derived from an EMBL/GenBank/DDBJ whole genome shotgun (WGS) entry which is preliminary data.</text>
</comment>
<evidence type="ECO:0000313" key="2">
    <source>
        <dbReference type="Proteomes" id="UP000054241"/>
    </source>
</evidence>
<proteinExistence type="predicted"/>
<dbReference type="OrthoDB" id="4266337at2"/>
<dbReference type="EMBL" id="LMWL01000043">
    <property type="protein sequence ID" value="KUM93939.1"/>
    <property type="molecule type" value="Genomic_DNA"/>
</dbReference>
<keyword evidence="2" id="KW-1185">Reference proteome</keyword>
<evidence type="ECO:0008006" key="3">
    <source>
        <dbReference type="Google" id="ProtNLM"/>
    </source>
</evidence>
<gene>
    <name evidence="1" type="ORF">AQI88_24695</name>
</gene>
<accession>A0A101NIP5</accession>
<organism evidence="1 2">
    <name type="scientific">Streptomyces cellostaticus</name>
    <dbReference type="NCBI Taxonomy" id="67285"/>
    <lineage>
        <taxon>Bacteria</taxon>
        <taxon>Bacillati</taxon>
        <taxon>Actinomycetota</taxon>
        <taxon>Actinomycetes</taxon>
        <taxon>Kitasatosporales</taxon>
        <taxon>Streptomycetaceae</taxon>
        <taxon>Streptomyces</taxon>
    </lineage>
</organism>
<dbReference type="AlphaFoldDB" id="A0A101NIP5"/>
<dbReference type="RefSeq" id="WP_067003149.1">
    <property type="nucleotide sequence ID" value="NZ_BNDU01000006.1"/>
</dbReference>
<sequence length="150" mass="16881">MNADEPDLQEWGAERRRNAIDIADMLGVSPEIYTRDPMSVIAVLDDYASRAPLDDFEESDWITLHVDLVSFLADFLIQRHGARWALMDDPAGPVGYRYLIEAIGVDGQTRQIDPFEIVKMEFSARPIEIVRMLATAELTLRLASEAGEAE</sequence>
<dbReference type="Proteomes" id="UP000054241">
    <property type="component" value="Unassembled WGS sequence"/>
</dbReference>
<dbReference type="STRING" id="67285.AQI88_24695"/>
<reference evidence="1 2" key="1">
    <citation type="submission" date="2015-10" db="EMBL/GenBank/DDBJ databases">
        <title>Draft genome sequence of Streptomyces cellostaticus DSM 40189, type strain for the species Streptomyces cellostaticus.</title>
        <authorList>
            <person name="Ruckert C."/>
            <person name="Winkler A."/>
            <person name="Kalinowski J."/>
            <person name="Kampfer P."/>
            <person name="Glaeser S."/>
        </authorList>
    </citation>
    <scope>NUCLEOTIDE SEQUENCE [LARGE SCALE GENOMIC DNA]</scope>
    <source>
        <strain evidence="1 2">DSM 40189</strain>
    </source>
</reference>
<name>A0A101NIP5_9ACTN</name>
<protein>
    <recommendedName>
        <fullName evidence="3">DUF3806 domain-containing protein</fullName>
    </recommendedName>
</protein>
<evidence type="ECO:0000313" key="1">
    <source>
        <dbReference type="EMBL" id="KUM93939.1"/>
    </source>
</evidence>